<keyword evidence="1" id="KW-0732">Signal</keyword>
<feature type="chain" id="PRO_5020234035" evidence="1">
    <location>
        <begin position="21"/>
        <end position="119"/>
    </location>
</feature>
<evidence type="ECO:0000313" key="2">
    <source>
        <dbReference type="EMBL" id="RYC77083.1"/>
    </source>
</evidence>
<evidence type="ECO:0000313" key="3">
    <source>
        <dbReference type="Proteomes" id="UP000290540"/>
    </source>
</evidence>
<gene>
    <name evidence="2" type="ORF">BFJ63_vAg20043</name>
</gene>
<name>A0A4Q2UY33_FUSOX</name>
<dbReference type="Proteomes" id="UP000290540">
    <property type="component" value="Unassembled WGS sequence"/>
</dbReference>
<protein>
    <submittedName>
        <fullName evidence="2">Uncharacterized protein</fullName>
    </submittedName>
</protein>
<feature type="signal peptide" evidence="1">
    <location>
        <begin position="1"/>
        <end position="20"/>
    </location>
</feature>
<comment type="caution">
    <text evidence="2">The sequence shown here is derived from an EMBL/GenBank/DDBJ whole genome shotgun (WGS) entry which is preliminary data.</text>
</comment>
<accession>A0A4Q2UY33</accession>
<sequence>MRGTLIAVAPLLSFGTTVIAKIVVPGPCVILYGNYTGPPDAVKSQFTDFVQRTCVNDIHGKIYPPLVVTGRTTEGAAICGNVPQSWCDTYTLGKAYHPGLSSVDKVDASFCAPKCTQGN</sequence>
<dbReference type="EMBL" id="MQTW01002916">
    <property type="protein sequence ID" value="RYC77083.1"/>
    <property type="molecule type" value="Genomic_DNA"/>
</dbReference>
<proteinExistence type="predicted"/>
<reference evidence="2 3" key="1">
    <citation type="submission" date="2016-12" db="EMBL/GenBank/DDBJ databases">
        <title>Draft genome sequence of Fusarium oxysporum causing rot on Narcissus.</title>
        <authorList>
            <person name="Armitage A.D."/>
            <person name="Taylor A."/>
            <person name="Clarkson J.P."/>
            <person name="Harrison R.J."/>
            <person name="Jackson A.C."/>
        </authorList>
    </citation>
    <scope>NUCLEOTIDE SEQUENCE [LARGE SCALE GENOMIC DNA]</scope>
    <source>
        <strain evidence="2 3">N139</strain>
    </source>
</reference>
<evidence type="ECO:0000256" key="1">
    <source>
        <dbReference type="SAM" id="SignalP"/>
    </source>
</evidence>
<organism evidence="2 3">
    <name type="scientific">Fusarium oxysporum f. sp. narcissi</name>
    <dbReference type="NCBI Taxonomy" id="451672"/>
    <lineage>
        <taxon>Eukaryota</taxon>
        <taxon>Fungi</taxon>
        <taxon>Dikarya</taxon>
        <taxon>Ascomycota</taxon>
        <taxon>Pezizomycotina</taxon>
        <taxon>Sordariomycetes</taxon>
        <taxon>Hypocreomycetidae</taxon>
        <taxon>Hypocreales</taxon>
        <taxon>Nectriaceae</taxon>
        <taxon>Fusarium</taxon>
        <taxon>Fusarium oxysporum species complex</taxon>
    </lineage>
</organism>
<dbReference type="AlphaFoldDB" id="A0A4Q2UY33"/>